<keyword evidence="3" id="KW-1185">Reference proteome</keyword>
<name>A0A8X8B525_BRACI</name>
<comment type="caution">
    <text evidence="2">The sequence shown here is derived from an EMBL/GenBank/DDBJ whole genome shotgun (WGS) entry which is preliminary data.</text>
</comment>
<evidence type="ECO:0000256" key="1">
    <source>
        <dbReference type="SAM" id="MobiDB-lite"/>
    </source>
</evidence>
<evidence type="ECO:0000313" key="2">
    <source>
        <dbReference type="EMBL" id="KAG2322870.1"/>
    </source>
</evidence>
<dbReference type="AlphaFoldDB" id="A0A8X8B525"/>
<organism evidence="2 3">
    <name type="scientific">Brassica carinata</name>
    <name type="common">Ethiopian mustard</name>
    <name type="synonym">Abyssinian cabbage</name>
    <dbReference type="NCBI Taxonomy" id="52824"/>
    <lineage>
        <taxon>Eukaryota</taxon>
        <taxon>Viridiplantae</taxon>
        <taxon>Streptophyta</taxon>
        <taxon>Embryophyta</taxon>
        <taxon>Tracheophyta</taxon>
        <taxon>Spermatophyta</taxon>
        <taxon>Magnoliopsida</taxon>
        <taxon>eudicotyledons</taxon>
        <taxon>Gunneridae</taxon>
        <taxon>Pentapetalae</taxon>
        <taxon>rosids</taxon>
        <taxon>malvids</taxon>
        <taxon>Brassicales</taxon>
        <taxon>Brassicaceae</taxon>
        <taxon>Brassiceae</taxon>
        <taxon>Brassica</taxon>
    </lineage>
</organism>
<feature type="region of interest" description="Disordered" evidence="1">
    <location>
        <begin position="1"/>
        <end position="29"/>
    </location>
</feature>
<accession>A0A8X8B525</accession>
<gene>
    <name evidence="2" type="ORF">Bca52824_016083</name>
</gene>
<sequence>MAEKGEHSTSEEDETLVENRESSELKITEEQAAKLCDRNFGVGTTMSGDDGLHFRQPWVIGVEEEVLRLRKEVDAMAAEIAALKLLIPRV</sequence>
<evidence type="ECO:0000313" key="3">
    <source>
        <dbReference type="Proteomes" id="UP000886595"/>
    </source>
</evidence>
<dbReference type="Proteomes" id="UP000886595">
    <property type="component" value="Unassembled WGS sequence"/>
</dbReference>
<reference evidence="2 3" key="1">
    <citation type="submission" date="2020-02" db="EMBL/GenBank/DDBJ databases">
        <authorList>
            <person name="Ma Q."/>
            <person name="Huang Y."/>
            <person name="Song X."/>
            <person name="Pei D."/>
        </authorList>
    </citation>
    <scope>NUCLEOTIDE SEQUENCE [LARGE SCALE GENOMIC DNA]</scope>
    <source>
        <strain evidence="2">Sxm20200214</strain>
        <tissue evidence="2">Leaf</tissue>
    </source>
</reference>
<proteinExistence type="predicted"/>
<protein>
    <submittedName>
        <fullName evidence="2">Uncharacterized protein</fullName>
    </submittedName>
</protein>
<feature type="compositionally biased region" description="Basic and acidic residues" evidence="1">
    <location>
        <begin position="1"/>
        <end position="10"/>
    </location>
</feature>
<feature type="compositionally biased region" description="Basic and acidic residues" evidence="1">
    <location>
        <begin position="17"/>
        <end position="29"/>
    </location>
</feature>
<dbReference type="OrthoDB" id="4768at2759"/>
<dbReference type="EMBL" id="JAAMPC010000003">
    <property type="protein sequence ID" value="KAG2322870.1"/>
    <property type="molecule type" value="Genomic_DNA"/>
</dbReference>